<evidence type="ECO:0000313" key="2">
    <source>
        <dbReference type="Proteomes" id="UP000661112"/>
    </source>
</evidence>
<reference evidence="1 2" key="1">
    <citation type="journal article" date="2020" name="ISME J.">
        <title>Comparative genomics reveals insights into cyanobacterial evolution and habitat adaptation.</title>
        <authorList>
            <person name="Chen M.Y."/>
            <person name="Teng W.K."/>
            <person name="Zhao L."/>
            <person name="Hu C.X."/>
            <person name="Zhou Y.K."/>
            <person name="Han B.P."/>
            <person name="Song L.R."/>
            <person name="Shu W.S."/>
        </authorList>
    </citation>
    <scope>NUCLEOTIDE SEQUENCE [LARGE SCALE GENOMIC DNA]</scope>
    <source>
        <strain evidence="1 2">FACHB-119</strain>
    </source>
</reference>
<comment type="caution">
    <text evidence="1">The sequence shown here is derived from an EMBL/GenBank/DDBJ whole genome shotgun (WGS) entry which is preliminary data.</text>
</comment>
<dbReference type="Proteomes" id="UP000661112">
    <property type="component" value="Unassembled WGS sequence"/>
</dbReference>
<dbReference type="RefSeq" id="WP_190480457.1">
    <property type="nucleotide sequence ID" value="NZ_JACJSG010000097.1"/>
</dbReference>
<accession>A0ABR8DGL5</accession>
<name>A0ABR8DGL5_9NOST</name>
<evidence type="ECO:0000313" key="1">
    <source>
        <dbReference type="EMBL" id="MBD2505550.1"/>
    </source>
</evidence>
<protein>
    <submittedName>
        <fullName evidence="1">Uncharacterized protein</fullName>
    </submittedName>
</protein>
<dbReference type="EMBL" id="JACJSG010000097">
    <property type="protein sequence ID" value="MBD2505550.1"/>
    <property type="molecule type" value="Genomic_DNA"/>
</dbReference>
<proteinExistence type="predicted"/>
<gene>
    <name evidence="1" type="ORF">H6G83_33985</name>
</gene>
<sequence length="257" mass="29451">MSTVSVFQTLLKDNPELFTSEGLSALLADCLHLKFTQHHKFTYPSLLQDKSIYPDLAQAGNIDSQTEKIIRRFKSNPANWRIDGCLTEQEAFDFLFLFRKICDNIHAIQQDMSISGVSQRCVAYRDRLFSYPVANDQLQLLECDRASLQNAVPGVVEYFLELVEIPQAYNLFSVDQDERKIPTTALAVREAAAQAFRAEIYAESHQWEQTGANYWEGSHACKQDPDQIHLCLHLDWEEEEFVFFDAHHPDLSRCLGG</sequence>
<organism evidence="1 2">
    <name type="scientific">Anabaena azotica FACHB-119</name>
    <dbReference type="NCBI Taxonomy" id="947527"/>
    <lineage>
        <taxon>Bacteria</taxon>
        <taxon>Bacillati</taxon>
        <taxon>Cyanobacteriota</taxon>
        <taxon>Cyanophyceae</taxon>
        <taxon>Nostocales</taxon>
        <taxon>Nostocaceae</taxon>
        <taxon>Anabaena</taxon>
        <taxon>Anabaena azotica</taxon>
    </lineage>
</organism>
<keyword evidence="2" id="KW-1185">Reference proteome</keyword>